<evidence type="ECO:0000313" key="12">
    <source>
        <dbReference type="Proteomes" id="UP000282515"/>
    </source>
</evidence>
<evidence type="ECO:0000256" key="2">
    <source>
        <dbReference type="ARBA" id="ARBA00005684"/>
    </source>
</evidence>
<evidence type="ECO:0000256" key="9">
    <source>
        <dbReference type="ARBA" id="ARBA00031501"/>
    </source>
</evidence>
<dbReference type="Pfam" id="PF02446">
    <property type="entry name" value="Glyco_hydro_77"/>
    <property type="match status" value="1"/>
</dbReference>
<comment type="caution">
    <text evidence="11">The sequence shown here is derived from an EMBL/GenBank/DDBJ whole genome shotgun (WGS) entry which is preliminary data.</text>
</comment>
<evidence type="ECO:0000313" key="11">
    <source>
        <dbReference type="EMBL" id="RLV57618.1"/>
    </source>
</evidence>
<dbReference type="Gene3D" id="3.20.20.80">
    <property type="entry name" value="Glycosidases"/>
    <property type="match status" value="1"/>
</dbReference>
<comment type="catalytic activity">
    <reaction evidence="1 10">
        <text>Transfers a segment of a (1-&gt;4)-alpha-D-glucan to a new position in an acceptor, which may be glucose or a (1-&gt;4)-alpha-D-glucan.</text>
        <dbReference type="EC" id="2.4.1.25"/>
    </reaction>
</comment>
<evidence type="ECO:0000256" key="1">
    <source>
        <dbReference type="ARBA" id="ARBA00000439"/>
    </source>
</evidence>
<dbReference type="SUPFAM" id="SSF51445">
    <property type="entry name" value="(Trans)glycosidases"/>
    <property type="match status" value="1"/>
</dbReference>
<comment type="similarity">
    <text evidence="2 10">Belongs to the disproportionating enzyme family.</text>
</comment>
<evidence type="ECO:0000256" key="6">
    <source>
        <dbReference type="ARBA" id="ARBA00022679"/>
    </source>
</evidence>
<keyword evidence="5 10" id="KW-0328">Glycosyltransferase</keyword>
<protein>
    <recommendedName>
        <fullName evidence="4 10">4-alpha-glucanotransferase</fullName>
        <ecNumber evidence="3 10">2.4.1.25</ecNumber>
    </recommendedName>
    <alternativeName>
        <fullName evidence="8 10">Amylomaltase</fullName>
    </alternativeName>
    <alternativeName>
        <fullName evidence="9 10">Disproportionating enzyme</fullName>
    </alternativeName>
</protein>
<name>A0A3L8PT55_9ACTN</name>
<dbReference type="PANTHER" id="PTHR32438">
    <property type="entry name" value="4-ALPHA-GLUCANOTRANSFERASE DPE1, CHLOROPLASTIC/AMYLOPLASTIC"/>
    <property type="match status" value="1"/>
</dbReference>
<dbReference type="InterPro" id="IPR017853">
    <property type="entry name" value="GH"/>
</dbReference>
<dbReference type="NCBIfam" id="TIGR00217">
    <property type="entry name" value="malQ"/>
    <property type="match status" value="1"/>
</dbReference>
<evidence type="ECO:0000256" key="5">
    <source>
        <dbReference type="ARBA" id="ARBA00022676"/>
    </source>
</evidence>
<evidence type="ECO:0000256" key="8">
    <source>
        <dbReference type="ARBA" id="ARBA00031423"/>
    </source>
</evidence>
<accession>A0A3L8PT55</accession>
<dbReference type="EMBL" id="RDBF01000001">
    <property type="protein sequence ID" value="RLV57618.1"/>
    <property type="molecule type" value="Genomic_DNA"/>
</dbReference>
<dbReference type="OrthoDB" id="9811841at2"/>
<dbReference type="RefSeq" id="WP_121793023.1">
    <property type="nucleotide sequence ID" value="NZ_RDBF01000001.1"/>
</dbReference>
<evidence type="ECO:0000256" key="7">
    <source>
        <dbReference type="ARBA" id="ARBA00023277"/>
    </source>
</evidence>
<dbReference type="GO" id="GO:0004134">
    <property type="term" value="F:4-alpha-glucanotransferase activity"/>
    <property type="evidence" value="ECO:0007669"/>
    <property type="project" value="UniProtKB-EC"/>
</dbReference>
<evidence type="ECO:0000256" key="4">
    <source>
        <dbReference type="ARBA" id="ARBA00020295"/>
    </source>
</evidence>
<gene>
    <name evidence="11" type="primary">malQ</name>
    <name evidence="11" type="ORF">D9V41_01700</name>
</gene>
<keyword evidence="12" id="KW-1185">Reference proteome</keyword>
<sequence>MTSHDLDPLRRLAEAHGVATSYEGSDREMVTVDPDLVVAVLARLDVDASTPESIERELARHEEERKRRSLPSTIAATHGVARPLGVSGVLHLEDGTTREIGHELPADVPLGYHRLVTEEQEVAVVVGPARLPDVPRTWGWMLQLYALHSKDSWGMGDYGDLAAFARRAGKEQGAGVLLVNPVQAFVPSAPLERSPYSPSSRRYANPLYLRITDTGAFAAADDDIRARIVALAPDSGNDDLVDYDAVWNAKRAALELLWEQDPQVGPIDTDLTMFATAMALAEEHGPDWREWPEEYRDPANDAVEEARRALAPRIAFHAWVQQLCARQLDSARAAAHEAGMPVGIVHDLPVGVHPGGADAWALQDAFASDIRVGAPADAFNPLGQDWGLPPWRPDRLAETGYAPFRDVVRSVLRHADGIRVDHIAGLWRLWWIPPGEPAHRGTYVHYDADVMLAILMLEAIRAEAIVVGEDLGTVEDVVTDTMHERGILSSAVLWFERDWDAPGQPHVRPQAWEPETMASISTHDLPTVAGWLQDERVRVQSELDLLDEPVEDAMARAAEDRKALLALLDEEGIADDDPVVALHAVIAPAASRLVLSSPADAVGQVRQPNLPGTVDEYPNWRIRLPVDLDAFFADDRVRSAVAPLRDARPAR</sequence>
<dbReference type="GO" id="GO:0005975">
    <property type="term" value="P:carbohydrate metabolic process"/>
    <property type="evidence" value="ECO:0007669"/>
    <property type="project" value="InterPro"/>
</dbReference>
<keyword evidence="6 10" id="KW-0808">Transferase</keyword>
<dbReference type="PANTHER" id="PTHR32438:SF5">
    <property type="entry name" value="4-ALPHA-GLUCANOTRANSFERASE DPE1, CHLOROPLASTIC_AMYLOPLASTIC"/>
    <property type="match status" value="1"/>
</dbReference>
<evidence type="ECO:0000256" key="10">
    <source>
        <dbReference type="RuleBase" id="RU361207"/>
    </source>
</evidence>
<dbReference type="AlphaFoldDB" id="A0A3L8PT55"/>
<evidence type="ECO:0000256" key="3">
    <source>
        <dbReference type="ARBA" id="ARBA00012560"/>
    </source>
</evidence>
<dbReference type="EC" id="2.4.1.25" evidence="3 10"/>
<organism evidence="11 12">
    <name type="scientific">Aeromicrobium phragmitis</name>
    <dbReference type="NCBI Taxonomy" id="2478914"/>
    <lineage>
        <taxon>Bacteria</taxon>
        <taxon>Bacillati</taxon>
        <taxon>Actinomycetota</taxon>
        <taxon>Actinomycetes</taxon>
        <taxon>Propionibacteriales</taxon>
        <taxon>Nocardioidaceae</taxon>
        <taxon>Aeromicrobium</taxon>
    </lineage>
</organism>
<keyword evidence="7 10" id="KW-0119">Carbohydrate metabolism</keyword>
<reference evidence="11 12" key="1">
    <citation type="submission" date="2018-10" db="EMBL/GenBank/DDBJ databases">
        <title>Aeromicrobium sp. 9W16Y-2 whole genome shotgun sequence.</title>
        <authorList>
            <person name="Li F."/>
        </authorList>
    </citation>
    <scope>NUCLEOTIDE SEQUENCE [LARGE SCALE GENOMIC DNA]</scope>
    <source>
        <strain evidence="11 12">9W16Y-2</strain>
    </source>
</reference>
<dbReference type="InterPro" id="IPR003385">
    <property type="entry name" value="Glyco_hydro_77"/>
</dbReference>
<dbReference type="Proteomes" id="UP000282515">
    <property type="component" value="Unassembled WGS sequence"/>
</dbReference>
<proteinExistence type="inferred from homology"/>